<gene>
    <name evidence="1" type="ORF">CEXT_143371</name>
</gene>
<proteinExistence type="predicted"/>
<accession>A0AAV4YDV4</accession>
<protein>
    <submittedName>
        <fullName evidence="1">Uncharacterized protein</fullName>
    </submittedName>
</protein>
<dbReference type="AlphaFoldDB" id="A0AAV4YDV4"/>
<reference evidence="1 2" key="1">
    <citation type="submission" date="2021-06" db="EMBL/GenBank/DDBJ databases">
        <title>Caerostris extrusa draft genome.</title>
        <authorList>
            <person name="Kono N."/>
            <person name="Arakawa K."/>
        </authorList>
    </citation>
    <scope>NUCLEOTIDE SEQUENCE [LARGE SCALE GENOMIC DNA]</scope>
</reference>
<dbReference type="EMBL" id="BPLR01019243">
    <property type="protein sequence ID" value="GIZ05235.1"/>
    <property type="molecule type" value="Genomic_DNA"/>
</dbReference>
<sequence length="115" mass="12669">MSLDDEGHIADNPICGEITLPGGIIRLLKATFSPCRHLLVGKGLSVSAFVGSFATSISRSRIAQRGVRRAYYCNHNLSSQWHKTATSMSRMLLMAITRLACARRKIFSSILLPSY</sequence>
<keyword evidence="2" id="KW-1185">Reference proteome</keyword>
<evidence type="ECO:0000313" key="2">
    <source>
        <dbReference type="Proteomes" id="UP001054945"/>
    </source>
</evidence>
<evidence type="ECO:0000313" key="1">
    <source>
        <dbReference type="EMBL" id="GIZ05235.1"/>
    </source>
</evidence>
<organism evidence="1 2">
    <name type="scientific">Caerostris extrusa</name>
    <name type="common">Bark spider</name>
    <name type="synonym">Caerostris bankana</name>
    <dbReference type="NCBI Taxonomy" id="172846"/>
    <lineage>
        <taxon>Eukaryota</taxon>
        <taxon>Metazoa</taxon>
        <taxon>Ecdysozoa</taxon>
        <taxon>Arthropoda</taxon>
        <taxon>Chelicerata</taxon>
        <taxon>Arachnida</taxon>
        <taxon>Araneae</taxon>
        <taxon>Araneomorphae</taxon>
        <taxon>Entelegynae</taxon>
        <taxon>Araneoidea</taxon>
        <taxon>Araneidae</taxon>
        <taxon>Caerostris</taxon>
    </lineage>
</organism>
<comment type="caution">
    <text evidence="1">The sequence shown here is derived from an EMBL/GenBank/DDBJ whole genome shotgun (WGS) entry which is preliminary data.</text>
</comment>
<dbReference type="Proteomes" id="UP001054945">
    <property type="component" value="Unassembled WGS sequence"/>
</dbReference>
<name>A0AAV4YDV4_CAEEX</name>